<proteinExistence type="predicted"/>
<evidence type="ECO:0008006" key="3">
    <source>
        <dbReference type="Google" id="ProtNLM"/>
    </source>
</evidence>
<accession>A0ABQ9NQR6</accession>
<protein>
    <recommendedName>
        <fullName evidence="3">F-box domain-containing protein</fullName>
    </recommendedName>
</protein>
<evidence type="ECO:0000313" key="1">
    <source>
        <dbReference type="EMBL" id="KAJ9664618.1"/>
    </source>
</evidence>
<sequence length="396" mass="44712">MAPQPDTRIVELIHRAAFEATTPQERCLLMRSYYNYLLASRKVPEWFRGLETLSQRLKSSRSFNEPTIPRAPTPQPSRVRKVFQYFCDVACSIATTAASSLSLSAVSAPQPIERDYFLSIPNEILERILSVAANDAADIDGVQTLLGPSDFPALLANHRFFEVGVRYLLTHKIFTFHSSQADRTYYADTADIEWQPLPNTKLIAPPIFYPITLPYFSSFQQQPGSVLSLPSLSHSTFHLMPDPLALVTRFSISIELAPLQILKRRTNLAAAATHVFTRRRVSHPFVSHQADNREVGRWLEAELTAEKARYHMGVLAELPFRNLQVLKLAFVAPNGTVTRYPSRMWNIAVARWIGRYLHDVNIVSKARLVTIVYDPAYVNIVTHVAANGVKPWIATL</sequence>
<keyword evidence="2" id="KW-1185">Reference proteome</keyword>
<name>A0ABQ9NQR6_9PEZI</name>
<organism evidence="1 2">
    <name type="scientific">Coniosporium apollinis</name>
    <dbReference type="NCBI Taxonomy" id="61459"/>
    <lineage>
        <taxon>Eukaryota</taxon>
        <taxon>Fungi</taxon>
        <taxon>Dikarya</taxon>
        <taxon>Ascomycota</taxon>
        <taxon>Pezizomycotina</taxon>
        <taxon>Dothideomycetes</taxon>
        <taxon>Dothideomycetes incertae sedis</taxon>
        <taxon>Coniosporium</taxon>
    </lineage>
</organism>
<dbReference type="Proteomes" id="UP001172684">
    <property type="component" value="Unassembled WGS sequence"/>
</dbReference>
<dbReference type="EMBL" id="JAPDRL010000036">
    <property type="protein sequence ID" value="KAJ9664618.1"/>
    <property type="molecule type" value="Genomic_DNA"/>
</dbReference>
<reference evidence="1" key="1">
    <citation type="submission" date="2022-10" db="EMBL/GenBank/DDBJ databases">
        <title>Culturing micro-colonial fungi from biological soil crusts in the Mojave desert and describing Neophaeococcomyces mojavensis, and introducing the new genera and species Taxawa tesnikishii.</title>
        <authorList>
            <person name="Kurbessoian T."/>
            <person name="Stajich J.E."/>
        </authorList>
    </citation>
    <scope>NUCLEOTIDE SEQUENCE</scope>
    <source>
        <strain evidence="1">TK_1</strain>
    </source>
</reference>
<comment type="caution">
    <text evidence="1">The sequence shown here is derived from an EMBL/GenBank/DDBJ whole genome shotgun (WGS) entry which is preliminary data.</text>
</comment>
<evidence type="ECO:0000313" key="2">
    <source>
        <dbReference type="Proteomes" id="UP001172684"/>
    </source>
</evidence>
<gene>
    <name evidence="1" type="ORF">H2201_005130</name>
</gene>